<reference evidence="1 2" key="1">
    <citation type="submission" date="2018-09" db="EMBL/GenBank/DDBJ databases">
        <title>Novel species of Cryobacterium.</title>
        <authorList>
            <person name="Liu Q."/>
            <person name="Xin Y.-H."/>
        </authorList>
    </citation>
    <scope>NUCLEOTIDE SEQUENCE [LARGE SCALE GENOMIC DNA]</scope>
    <source>
        <strain evidence="1 2">Hh39</strain>
    </source>
</reference>
<evidence type="ECO:0000313" key="1">
    <source>
        <dbReference type="EMBL" id="RJT89903.1"/>
    </source>
</evidence>
<dbReference type="EMBL" id="QZVS01000067">
    <property type="protein sequence ID" value="RJT89903.1"/>
    <property type="molecule type" value="Genomic_DNA"/>
</dbReference>
<dbReference type="OrthoDB" id="5020380at2"/>
<organism evidence="1 2">
    <name type="scientific">Cryobacterium melibiosiphilum</name>
    <dbReference type="NCBI Taxonomy" id="995039"/>
    <lineage>
        <taxon>Bacteria</taxon>
        <taxon>Bacillati</taxon>
        <taxon>Actinomycetota</taxon>
        <taxon>Actinomycetes</taxon>
        <taxon>Micrococcales</taxon>
        <taxon>Microbacteriaceae</taxon>
        <taxon>Cryobacterium</taxon>
    </lineage>
</organism>
<name>A0A3A5MS48_9MICO</name>
<comment type="caution">
    <text evidence="1">The sequence shown here is derived from an EMBL/GenBank/DDBJ whole genome shotgun (WGS) entry which is preliminary data.</text>
</comment>
<accession>A0A3A5MS48</accession>
<dbReference type="Proteomes" id="UP000272015">
    <property type="component" value="Unassembled WGS sequence"/>
</dbReference>
<keyword evidence="2" id="KW-1185">Reference proteome</keyword>
<evidence type="ECO:0000313" key="2">
    <source>
        <dbReference type="Proteomes" id="UP000272015"/>
    </source>
</evidence>
<dbReference type="RefSeq" id="WP_119972818.1">
    <property type="nucleotide sequence ID" value="NZ_JBHSQA010000022.1"/>
</dbReference>
<gene>
    <name evidence="1" type="ORF">D6T64_05440</name>
</gene>
<sequence length="205" mass="21817">MALLVEAAVWLSPADRRSVRREQWTADIALAKTEGLSPMLFAVGALTTSLVGWRSRLTPHLMVAASCLTIAGFTLLGASTLSQGGYQATTTYFSSQQQADAERIVAEFTATNTAPLPEDSRAGESFEEQTAQYWQDVPWRAVAEQWDCKVTLDARVTHTHTEVGHATVTLESGQICADTSGVAAEGAATVLPKAVYLATAAASAQ</sequence>
<dbReference type="AlphaFoldDB" id="A0A3A5MS48"/>
<proteinExistence type="predicted"/>
<protein>
    <submittedName>
        <fullName evidence="1">Uncharacterized protein</fullName>
    </submittedName>
</protein>